<dbReference type="EnsemblMetazoa" id="ACUA019748-RA">
    <property type="protein sequence ID" value="ACUA019748-PA"/>
    <property type="gene ID" value="ACUA019748"/>
</dbReference>
<dbReference type="STRING" id="139723.A0A182MJF1"/>
<sequence length="140" mass="15071">MVDTQHALLIMVTHPIGLPLVGRVTQTRTQPVASPIYRAVPSLPSGLPKDSENDALADGDCCVQCPQCHQTVQGIEFFVAAPRLLGKICLPASRHECETVGVSQTPAHTRLYVNPTAAGLFLAGESFTVPHAKKQKIQKH</sequence>
<reference evidence="1" key="2">
    <citation type="submission" date="2020-05" db="UniProtKB">
        <authorList>
            <consortium name="EnsemblMetazoa"/>
        </authorList>
    </citation>
    <scope>IDENTIFICATION</scope>
    <source>
        <strain evidence="1">A-37</strain>
    </source>
</reference>
<evidence type="ECO:0000313" key="1">
    <source>
        <dbReference type="EnsemblMetazoa" id="ACUA019748-PA"/>
    </source>
</evidence>
<dbReference type="EMBL" id="AXCM01001164">
    <property type="status" value="NOT_ANNOTATED_CDS"/>
    <property type="molecule type" value="Genomic_DNA"/>
</dbReference>
<dbReference type="VEuPathDB" id="VectorBase:ACUA019748"/>
<dbReference type="Proteomes" id="UP000075883">
    <property type="component" value="Unassembled WGS sequence"/>
</dbReference>
<proteinExistence type="predicted"/>
<name>A0A182MJF1_9DIPT</name>
<dbReference type="AlphaFoldDB" id="A0A182MJF1"/>
<accession>A0A182MJF1</accession>
<organism evidence="1 2">
    <name type="scientific">Anopheles culicifacies</name>
    <dbReference type="NCBI Taxonomy" id="139723"/>
    <lineage>
        <taxon>Eukaryota</taxon>
        <taxon>Metazoa</taxon>
        <taxon>Ecdysozoa</taxon>
        <taxon>Arthropoda</taxon>
        <taxon>Hexapoda</taxon>
        <taxon>Insecta</taxon>
        <taxon>Pterygota</taxon>
        <taxon>Neoptera</taxon>
        <taxon>Endopterygota</taxon>
        <taxon>Diptera</taxon>
        <taxon>Nematocera</taxon>
        <taxon>Culicoidea</taxon>
        <taxon>Culicidae</taxon>
        <taxon>Anophelinae</taxon>
        <taxon>Anopheles</taxon>
        <taxon>culicifacies species complex</taxon>
    </lineage>
</organism>
<reference evidence="2" key="1">
    <citation type="submission" date="2013-09" db="EMBL/GenBank/DDBJ databases">
        <title>The Genome Sequence of Anopheles culicifacies species A.</title>
        <authorList>
            <consortium name="The Broad Institute Genomics Platform"/>
            <person name="Neafsey D.E."/>
            <person name="Besansky N."/>
            <person name="Howell P."/>
            <person name="Walton C."/>
            <person name="Young S.K."/>
            <person name="Zeng Q."/>
            <person name="Gargeya S."/>
            <person name="Fitzgerald M."/>
            <person name="Haas B."/>
            <person name="Abouelleil A."/>
            <person name="Allen A.W."/>
            <person name="Alvarado L."/>
            <person name="Arachchi H.M."/>
            <person name="Berlin A.M."/>
            <person name="Chapman S.B."/>
            <person name="Gainer-Dewar J."/>
            <person name="Goldberg J."/>
            <person name="Griggs A."/>
            <person name="Gujja S."/>
            <person name="Hansen M."/>
            <person name="Howarth C."/>
            <person name="Imamovic A."/>
            <person name="Ireland A."/>
            <person name="Larimer J."/>
            <person name="McCowan C."/>
            <person name="Murphy C."/>
            <person name="Pearson M."/>
            <person name="Poon T.W."/>
            <person name="Priest M."/>
            <person name="Roberts A."/>
            <person name="Saif S."/>
            <person name="Shea T."/>
            <person name="Sisk P."/>
            <person name="Sykes S."/>
            <person name="Wortman J."/>
            <person name="Nusbaum C."/>
            <person name="Birren B."/>
        </authorList>
    </citation>
    <scope>NUCLEOTIDE SEQUENCE [LARGE SCALE GENOMIC DNA]</scope>
    <source>
        <strain evidence="2">A-37</strain>
    </source>
</reference>
<protein>
    <submittedName>
        <fullName evidence="1">Uncharacterized protein</fullName>
    </submittedName>
</protein>
<keyword evidence="2" id="KW-1185">Reference proteome</keyword>
<evidence type="ECO:0000313" key="2">
    <source>
        <dbReference type="Proteomes" id="UP000075883"/>
    </source>
</evidence>